<protein>
    <recommendedName>
        <fullName evidence="1">FPL domain-containing protein</fullName>
    </recommendedName>
</protein>
<sequence>MWFSFWRSRDRFSLEELRYLTDLLKKIQVVNEVNKDFVIEALRSIAEIVTYGDQHDPTFFEFFMEQQLLGDFVRILKISKTVSVAIQLLQTMSIMIQNFRSEHSIYFLFSNEHVNYLITYSFDFNNEELLSYYISFLRAISGKLNKSTISLLVKTQNDEVISFPLYTEAIRFAFHEENMVRIAVRALTLNVYHVGDEAVNRYVTSGSLADYFSNLVTYFRKQCVALDGLVSRASQNPCPESTSSILASIDEIEDFLYYFSDVISSGVPNLGRLITDNMLQILIFPLLLPSLGTEPTKGSFIGATTSLYLICCILRIVKTKDLANSIAVAFFCSPNDFIKTSQYTPNGNINGHELTHERRQLDNGSLGIEEDTGRLRVCIPNSSDSSQASTAEDVPTTHCNDGSRYALSEQLLSYIINGSEIQVSGSLTVLATLLQTKELDESMLDALGILPQRKQHKKLLLQALVGEGQDEEQLFSWESSSAKDGAFNVIDGYLQHLKGEYSISCSCREAGVSPRVHRLQVIDALLSLFCRSNISAETLWDGGWLLHQLLPYSEVEIGVHRLNMLKDSYENCTNSLLLEVRGIWPDLLLTVLVDEWKKCRKAIEASSPCKEPKCMLLQSTKSSSDGESSLSAGERMRETVKMFVLHHQLQIVCSGGSLPDQLPLNSAIDPIENSRALTSGIEVTVPRAGTEISLADAVPCRIAFERGKERHFCFLAILRGAAGWLLLAEELPLKNKSGILRVAAPLSGCNPKIDDKHSKWLHLRIRPSTLPFVDPCKYDGYGKGKTRALIDGRWTLAFRDEESCKSALSMIVEKMDHLRDEVGRRLDSLLNLNRPVK</sequence>
<dbReference type="GO" id="GO:0016197">
    <property type="term" value="P:endosomal transport"/>
    <property type="evidence" value="ECO:0007669"/>
    <property type="project" value="TreeGrafter"/>
</dbReference>
<evidence type="ECO:0000313" key="2">
    <source>
        <dbReference type="EMBL" id="KAK9097477.1"/>
    </source>
</evidence>
<dbReference type="AlphaFoldDB" id="A0AAP0ESX4"/>
<accession>A0AAP0ESX4</accession>
<evidence type="ECO:0000259" key="1">
    <source>
        <dbReference type="Pfam" id="PF09758"/>
    </source>
</evidence>
<dbReference type="PANTHER" id="PTHR21481">
    <property type="entry name" value="PROTEIN CLEC16A"/>
    <property type="match status" value="1"/>
</dbReference>
<dbReference type="InterPro" id="IPR016024">
    <property type="entry name" value="ARM-type_fold"/>
</dbReference>
<dbReference type="GO" id="GO:1901096">
    <property type="term" value="P:regulation of autophagosome maturation"/>
    <property type="evidence" value="ECO:0007669"/>
    <property type="project" value="TreeGrafter"/>
</dbReference>
<dbReference type="GO" id="GO:0005794">
    <property type="term" value="C:Golgi apparatus"/>
    <property type="evidence" value="ECO:0007669"/>
    <property type="project" value="TreeGrafter"/>
</dbReference>
<dbReference type="EMBL" id="JBBNAE010000009">
    <property type="protein sequence ID" value="KAK9097477.1"/>
    <property type="molecule type" value="Genomic_DNA"/>
</dbReference>
<dbReference type="PANTHER" id="PTHR21481:SF4">
    <property type="entry name" value="PROTEIN TRANSPARENT TESTA 9"/>
    <property type="match status" value="1"/>
</dbReference>
<dbReference type="GO" id="GO:0005770">
    <property type="term" value="C:late endosome"/>
    <property type="evidence" value="ECO:0007669"/>
    <property type="project" value="TreeGrafter"/>
</dbReference>
<evidence type="ECO:0000313" key="3">
    <source>
        <dbReference type="Proteomes" id="UP001417504"/>
    </source>
</evidence>
<feature type="domain" description="FPL" evidence="1">
    <location>
        <begin position="42"/>
        <end position="192"/>
    </location>
</feature>
<dbReference type="SUPFAM" id="SSF48371">
    <property type="entry name" value="ARM repeat"/>
    <property type="match status" value="1"/>
</dbReference>
<proteinExistence type="predicted"/>
<organism evidence="2 3">
    <name type="scientific">Stephania japonica</name>
    <dbReference type="NCBI Taxonomy" id="461633"/>
    <lineage>
        <taxon>Eukaryota</taxon>
        <taxon>Viridiplantae</taxon>
        <taxon>Streptophyta</taxon>
        <taxon>Embryophyta</taxon>
        <taxon>Tracheophyta</taxon>
        <taxon>Spermatophyta</taxon>
        <taxon>Magnoliopsida</taxon>
        <taxon>Ranunculales</taxon>
        <taxon>Menispermaceae</taxon>
        <taxon>Menispermoideae</taxon>
        <taxon>Cissampelideae</taxon>
        <taxon>Stephania</taxon>
    </lineage>
</organism>
<keyword evidence="3" id="KW-1185">Reference proteome</keyword>
<dbReference type="InterPro" id="IPR019155">
    <property type="entry name" value="CLEC16A/TT9_N"/>
</dbReference>
<dbReference type="InterPro" id="IPR039272">
    <property type="entry name" value="CLEC16A/TT9"/>
</dbReference>
<comment type="caution">
    <text evidence="2">The sequence shown here is derived from an EMBL/GenBank/DDBJ whole genome shotgun (WGS) entry which is preliminary data.</text>
</comment>
<dbReference type="GO" id="GO:0007034">
    <property type="term" value="P:vacuolar transport"/>
    <property type="evidence" value="ECO:0007669"/>
    <property type="project" value="TreeGrafter"/>
</dbReference>
<gene>
    <name evidence="2" type="ORF">Sjap_022974</name>
</gene>
<dbReference type="Pfam" id="PF09758">
    <property type="entry name" value="FPL"/>
    <property type="match status" value="1"/>
</dbReference>
<reference evidence="2 3" key="1">
    <citation type="submission" date="2024-01" db="EMBL/GenBank/DDBJ databases">
        <title>Genome assemblies of Stephania.</title>
        <authorList>
            <person name="Yang L."/>
        </authorList>
    </citation>
    <scope>NUCLEOTIDE SEQUENCE [LARGE SCALE GENOMIC DNA]</scope>
    <source>
        <strain evidence="2">QJT</strain>
        <tissue evidence="2">Leaf</tissue>
    </source>
</reference>
<dbReference type="Proteomes" id="UP001417504">
    <property type="component" value="Unassembled WGS sequence"/>
</dbReference>
<name>A0AAP0ESX4_9MAGN</name>